<evidence type="ECO:0000313" key="3">
    <source>
        <dbReference type="EMBL" id="CAF2059527.1"/>
    </source>
</evidence>
<evidence type="ECO:0000259" key="2">
    <source>
        <dbReference type="PROSITE" id="PS51934"/>
    </source>
</evidence>
<accession>A0A816QG13</accession>
<dbReference type="PROSITE" id="PS51934">
    <property type="entry name" value="LRAT"/>
    <property type="match status" value="1"/>
</dbReference>
<proteinExistence type="predicted"/>
<name>A0A816QG13_9BILA</name>
<feature type="transmembrane region" description="Helical" evidence="1">
    <location>
        <begin position="306"/>
        <end position="325"/>
    </location>
</feature>
<dbReference type="Proteomes" id="UP000663856">
    <property type="component" value="Unassembled WGS sequence"/>
</dbReference>
<feature type="transmembrane region" description="Helical" evidence="1">
    <location>
        <begin position="280"/>
        <end position="300"/>
    </location>
</feature>
<dbReference type="InterPro" id="IPR007053">
    <property type="entry name" value="LRAT_dom"/>
</dbReference>
<feature type="domain" description="LRAT" evidence="2">
    <location>
        <begin position="20"/>
        <end position="160"/>
    </location>
</feature>
<protein>
    <recommendedName>
        <fullName evidence="2">LRAT domain-containing protein</fullName>
    </recommendedName>
</protein>
<keyword evidence="1" id="KW-0812">Transmembrane</keyword>
<dbReference type="Pfam" id="PF04970">
    <property type="entry name" value="LRAT"/>
    <property type="match status" value="1"/>
</dbReference>
<dbReference type="Proteomes" id="UP000663866">
    <property type="component" value="Unassembled WGS sequence"/>
</dbReference>
<sequence length="341" mass="37876">MVVWSQYVDRSNVSRGNHIYALRKLGIYQHHGVVIGRADAYHLKPKPEIIEEFMVIEQNLEGLRVVTLEKFLFEDGNFIKREHSLRRVQYGENSFVYGIKRRGSSYIQDALPPDLIVQNAVLIYNDPKEKQKWSTYSLLTRNCEHFAFKCCVETNMLSEQVLAKYDLLSNTLSTATITVGSLLWGWSKKLLTNVIYIGEKLVPSSITNLTITSLDEVVKASLLGNAITSGIALIVEISVLTIRWVIYLCVKNNAETLNTYLAAGFAIDTKRYVKSLIQAGISNLSSFGMSIAGAAVGAFVPLPGATVGFSILFGFIGYTIARWGAGGLLDAFEKMITGKNE</sequence>
<evidence type="ECO:0000256" key="1">
    <source>
        <dbReference type="SAM" id="Phobius"/>
    </source>
</evidence>
<keyword evidence="1" id="KW-0472">Membrane</keyword>
<dbReference type="PANTHER" id="PTHR46137:SF1">
    <property type="entry name" value="LRAT DOMAIN-CONTAINING PROTEIN"/>
    <property type="match status" value="1"/>
</dbReference>
<dbReference type="PANTHER" id="PTHR46137">
    <property type="entry name" value="OS05G0310600 PROTEIN"/>
    <property type="match status" value="1"/>
</dbReference>
<dbReference type="EMBL" id="CAJOBG010002672">
    <property type="protein sequence ID" value="CAF4021418.1"/>
    <property type="molecule type" value="Genomic_DNA"/>
</dbReference>
<reference evidence="3" key="1">
    <citation type="submission" date="2021-02" db="EMBL/GenBank/DDBJ databases">
        <authorList>
            <person name="Nowell W R."/>
        </authorList>
    </citation>
    <scope>NUCLEOTIDE SEQUENCE</scope>
</reference>
<dbReference type="AlphaFoldDB" id="A0A816QG13"/>
<gene>
    <name evidence="4" type="ORF">OVN521_LOCUS16224</name>
    <name evidence="3" type="ORF">WKI299_LOCUS11839</name>
</gene>
<keyword evidence="1" id="KW-1133">Transmembrane helix</keyword>
<dbReference type="Gene3D" id="3.90.1720.10">
    <property type="entry name" value="endopeptidase domain like (from Nostoc punctiforme)"/>
    <property type="match status" value="1"/>
</dbReference>
<evidence type="ECO:0000313" key="6">
    <source>
        <dbReference type="Proteomes" id="UP000663866"/>
    </source>
</evidence>
<evidence type="ECO:0000313" key="4">
    <source>
        <dbReference type="EMBL" id="CAF4021418.1"/>
    </source>
</evidence>
<comment type="caution">
    <text evidence="3">The sequence shown here is derived from an EMBL/GenBank/DDBJ whole genome shotgun (WGS) entry which is preliminary data.</text>
</comment>
<dbReference type="EMBL" id="CAJNRF010004417">
    <property type="protein sequence ID" value="CAF2059527.1"/>
    <property type="molecule type" value="Genomic_DNA"/>
</dbReference>
<organism evidence="3 5">
    <name type="scientific">Rotaria magnacalcarata</name>
    <dbReference type="NCBI Taxonomy" id="392030"/>
    <lineage>
        <taxon>Eukaryota</taxon>
        <taxon>Metazoa</taxon>
        <taxon>Spiralia</taxon>
        <taxon>Gnathifera</taxon>
        <taxon>Rotifera</taxon>
        <taxon>Eurotatoria</taxon>
        <taxon>Bdelloidea</taxon>
        <taxon>Philodinida</taxon>
        <taxon>Philodinidae</taxon>
        <taxon>Rotaria</taxon>
    </lineage>
</organism>
<evidence type="ECO:0000313" key="5">
    <source>
        <dbReference type="Proteomes" id="UP000663856"/>
    </source>
</evidence>
<keyword evidence="6" id="KW-1185">Reference proteome</keyword>